<protein>
    <submittedName>
        <fullName evidence="2">Uncharacterized protein</fullName>
    </submittedName>
</protein>
<accession>A0A1M5U1I2</accession>
<proteinExistence type="predicted"/>
<dbReference type="RefSeq" id="WP_079571405.1">
    <property type="nucleotide sequence ID" value="NZ_LT670818.1"/>
</dbReference>
<dbReference type="EMBL" id="LT670818">
    <property type="protein sequence ID" value="SHH56897.1"/>
    <property type="molecule type" value="Genomic_DNA"/>
</dbReference>
<gene>
    <name evidence="2" type="ORF">SAMN05444169_8123</name>
</gene>
<feature type="region of interest" description="Disordered" evidence="1">
    <location>
        <begin position="1"/>
        <end position="21"/>
    </location>
</feature>
<dbReference type="AlphaFoldDB" id="A0A1M5U1I2"/>
<sequence>MKKLAISEADEAAKAARQQQMAEAEKRKLLEQLERPSGVSDDERIKRAVAIIERAVRNGKTEVEFIRFPVDVCTDRGRAINQQERRWESTLTGLPKELYDAWAKYFRPRGYKLRAEIVQFSGDRPSDIGMTLSWN</sequence>
<name>A0A1M5U1I2_9BRAD</name>
<dbReference type="Proteomes" id="UP000190675">
    <property type="component" value="Chromosome I"/>
</dbReference>
<organism evidence="2 3">
    <name type="scientific">Bradyrhizobium erythrophlei</name>
    <dbReference type="NCBI Taxonomy" id="1437360"/>
    <lineage>
        <taxon>Bacteria</taxon>
        <taxon>Pseudomonadati</taxon>
        <taxon>Pseudomonadota</taxon>
        <taxon>Alphaproteobacteria</taxon>
        <taxon>Hyphomicrobiales</taxon>
        <taxon>Nitrobacteraceae</taxon>
        <taxon>Bradyrhizobium</taxon>
    </lineage>
</organism>
<evidence type="ECO:0000313" key="3">
    <source>
        <dbReference type="Proteomes" id="UP000190675"/>
    </source>
</evidence>
<reference evidence="2 3" key="1">
    <citation type="submission" date="2016-11" db="EMBL/GenBank/DDBJ databases">
        <authorList>
            <person name="Jaros S."/>
            <person name="Januszkiewicz K."/>
            <person name="Wedrychowicz H."/>
        </authorList>
    </citation>
    <scope>NUCLEOTIDE SEQUENCE [LARGE SCALE GENOMIC DNA]</scope>
    <source>
        <strain evidence="2 3">GAS242</strain>
    </source>
</reference>
<evidence type="ECO:0000256" key="1">
    <source>
        <dbReference type="SAM" id="MobiDB-lite"/>
    </source>
</evidence>
<evidence type="ECO:0000313" key="2">
    <source>
        <dbReference type="EMBL" id="SHH56897.1"/>
    </source>
</evidence>